<keyword evidence="3" id="KW-1185">Reference proteome</keyword>
<dbReference type="EMBL" id="JACEIK010002229">
    <property type="protein sequence ID" value="MCD9559828.1"/>
    <property type="molecule type" value="Genomic_DNA"/>
</dbReference>
<comment type="caution">
    <text evidence="2">The sequence shown here is derived from an EMBL/GenBank/DDBJ whole genome shotgun (WGS) entry which is preliminary data.</text>
</comment>
<evidence type="ECO:0000313" key="2">
    <source>
        <dbReference type="EMBL" id="MCD9559828.1"/>
    </source>
</evidence>
<feature type="non-terminal residue" evidence="2">
    <location>
        <position position="1"/>
    </location>
</feature>
<gene>
    <name evidence="2" type="ORF">HAX54_018133</name>
</gene>
<reference evidence="2 3" key="1">
    <citation type="journal article" date="2021" name="BMC Genomics">
        <title>Datura genome reveals duplications of psychoactive alkaloid biosynthetic genes and high mutation rate following tissue culture.</title>
        <authorList>
            <person name="Rajewski A."/>
            <person name="Carter-House D."/>
            <person name="Stajich J."/>
            <person name="Litt A."/>
        </authorList>
    </citation>
    <scope>NUCLEOTIDE SEQUENCE [LARGE SCALE GENOMIC DNA]</scope>
    <source>
        <strain evidence="2">AR-01</strain>
    </source>
</reference>
<feature type="compositionally biased region" description="Polar residues" evidence="1">
    <location>
        <begin position="13"/>
        <end position="33"/>
    </location>
</feature>
<name>A0ABS8ULR7_DATST</name>
<protein>
    <submittedName>
        <fullName evidence="2">Uncharacterized protein</fullName>
    </submittedName>
</protein>
<organism evidence="2 3">
    <name type="scientific">Datura stramonium</name>
    <name type="common">Jimsonweed</name>
    <name type="synonym">Common thornapple</name>
    <dbReference type="NCBI Taxonomy" id="4076"/>
    <lineage>
        <taxon>Eukaryota</taxon>
        <taxon>Viridiplantae</taxon>
        <taxon>Streptophyta</taxon>
        <taxon>Embryophyta</taxon>
        <taxon>Tracheophyta</taxon>
        <taxon>Spermatophyta</taxon>
        <taxon>Magnoliopsida</taxon>
        <taxon>eudicotyledons</taxon>
        <taxon>Gunneridae</taxon>
        <taxon>Pentapetalae</taxon>
        <taxon>asterids</taxon>
        <taxon>lamiids</taxon>
        <taxon>Solanales</taxon>
        <taxon>Solanaceae</taxon>
        <taxon>Solanoideae</taxon>
        <taxon>Datureae</taxon>
        <taxon>Datura</taxon>
    </lineage>
</organism>
<proteinExistence type="predicted"/>
<feature type="region of interest" description="Disordered" evidence="1">
    <location>
        <begin position="1"/>
        <end position="62"/>
    </location>
</feature>
<evidence type="ECO:0000313" key="3">
    <source>
        <dbReference type="Proteomes" id="UP000823775"/>
    </source>
</evidence>
<accession>A0ABS8ULR7</accession>
<dbReference type="Proteomes" id="UP000823775">
    <property type="component" value="Unassembled WGS sequence"/>
</dbReference>
<sequence length="153" mass="17229">EVQEVEINAPSIGYQTRSAARQQVANPQSNEGYDSSVDKSSSSSDNLDSNEGSNNEASSSLVEDTELIRGDIIKEKRQSLEIVCAGNITEKVRMIDSKLPEYPNIEAKYKFYVLGWMSEAPGNYYPTMVREFYANYIAFLEGFYKKGQKPLEM</sequence>
<feature type="compositionally biased region" description="Low complexity" evidence="1">
    <location>
        <begin position="34"/>
        <end position="60"/>
    </location>
</feature>
<evidence type="ECO:0000256" key="1">
    <source>
        <dbReference type="SAM" id="MobiDB-lite"/>
    </source>
</evidence>